<dbReference type="STRING" id="985665.HPL003_19875"/>
<dbReference type="GO" id="GO:0005829">
    <property type="term" value="C:cytosol"/>
    <property type="evidence" value="ECO:0007669"/>
    <property type="project" value="TreeGrafter"/>
</dbReference>
<dbReference type="eggNOG" id="COG2160">
    <property type="taxonomic scope" value="Bacteria"/>
</dbReference>
<dbReference type="AlphaFoldDB" id="G7W357"/>
<dbReference type="InterPro" id="IPR024664">
    <property type="entry name" value="Ara_Isoase_C"/>
</dbReference>
<keyword evidence="1" id="KW-0054">Arabinose catabolism</keyword>
<dbReference type="GO" id="GO:0019569">
    <property type="term" value="P:L-arabinose catabolic process to D-xylulose 5-phosphate"/>
    <property type="evidence" value="ECO:0007669"/>
    <property type="project" value="TreeGrafter"/>
</dbReference>
<name>G7W357_PAETH</name>
<dbReference type="KEGG" id="pta:HPL003_19875"/>
<reference evidence="6" key="1">
    <citation type="submission" date="2011-11" db="EMBL/GenBank/DDBJ databases">
        <title>Complete sequence of Paenibacillus terrae HPL-003.</title>
        <authorList>
            <person name="Shin S.H."/>
            <person name="Kim S."/>
            <person name="Kim J.Y."/>
        </authorList>
    </citation>
    <scope>NUCLEOTIDE SEQUENCE [LARGE SCALE GENOMIC DNA]</scope>
    <source>
        <strain evidence="6">HPL-003</strain>
    </source>
</reference>
<dbReference type="InterPro" id="IPR003762">
    <property type="entry name" value="Lara_isomerase"/>
</dbReference>
<dbReference type="HOGENOM" id="CLU_2764120_0_0_9"/>
<organism evidence="5 6">
    <name type="scientific">Paenibacillus terrae (strain HPL-003)</name>
    <dbReference type="NCBI Taxonomy" id="985665"/>
    <lineage>
        <taxon>Bacteria</taxon>
        <taxon>Bacillati</taxon>
        <taxon>Bacillota</taxon>
        <taxon>Bacilli</taxon>
        <taxon>Bacillales</taxon>
        <taxon>Paenibacillaceae</taxon>
        <taxon>Paenibacillus</taxon>
    </lineage>
</organism>
<dbReference type="PANTHER" id="PTHR38464">
    <property type="entry name" value="L-ARABINOSE ISOMERASE"/>
    <property type="match status" value="1"/>
</dbReference>
<keyword evidence="3" id="KW-0119">Carbohydrate metabolism</keyword>
<feature type="domain" description="L-arabinose isomerase C-terminal" evidence="4">
    <location>
        <begin position="1"/>
        <end position="54"/>
    </location>
</feature>
<dbReference type="GO" id="GO:0008733">
    <property type="term" value="F:L-arabinose isomerase activity"/>
    <property type="evidence" value="ECO:0007669"/>
    <property type="project" value="UniProtKB-EC"/>
</dbReference>
<dbReference type="PANTHER" id="PTHR38464:SF1">
    <property type="entry name" value="L-ARABINOSE ISOMERASE"/>
    <property type="match status" value="1"/>
</dbReference>
<sequence>MPKLPVASVLRKPEPSLEVSAEAWIHAGGAHHTVLSYAVTTEQLLDYAELTGIEAVVIDNNTNIRQFRQELQWNELYWRNK</sequence>
<evidence type="ECO:0000256" key="1">
    <source>
        <dbReference type="ARBA" id="ARBA00022935"/>
    </source>
</evidence>
<evidence type="ECO:0000313" key="5">
    <source>
        <dbReference type="EMBL" id="AET60713.1"/>
    </source>
</evidence>
<evidence type="ECO:0000256" key="3">
    <source>
        <dbReference type="ARBA" id="ARBA00023277"/>
    </source>
</evidence>
<dbReference type="SUPFAM" id="SSF50443">
    <property type="entry name" value="FucI/AraA C-terminal domain-like"/>
    <property type="match status" value="1"/>
</dbReference>
<evidence type="ECO:0000256" key="2">
    <source>
        <dbReference type="ARBA" id="ARBA00023235"/>
    </source>
</evidence>
<evidence type="ECO:0000259" key="4">
    <source>
        <dbReference type="Pfam" id="PF11762"/>
    </source>
</evidence>
<proteinExistence type="predicted"/>
<dbReference type="Pfam" id="PF11762">
    <property type="entry name" value="Arabinose_Iso_C"/>
    <property type="match status" value="1"/>
</dbReference>
<accession>G7W357</accession>
<gene>
    <name evidence="5" type="ordered locus">HPL003_19875</name>
</gene>
<dbReference type="Proteomes" id="UP000005876">
    <property type="component" value="Chromosome"/>
</dbReference>
<dbReference type="EMBL" id="CP003107">
    <property type="protein sequence ID" value="AET60713.1"/>
    <property type="molecule type" value="Genomic_DNA"/>
</dbReference>
<dbReference type="EC" id="5.3.1.4" evidence="5"/>
<reference key="2">
    <citation type="submission" date="2011-11" db="EMBL/GenBank/DDBJ databases">
        <authorList>
            <person name="Shin S.H."/>
            <person name="Kim S."/>
            <person name="Kim J.Y."/>
        </authorList>
    </citation>
    <scope>NUCLEOTIDE SEQUENCE</scope>
    <source>
        <strain>HPL-003</strain>
    </source>
</reference>
<reference evidence="5 6" key="3">
    <citation type="journal article" date="2012" name="J. Bacteriol.">
        <title>Genome Sequence of Paenibacillus terrae HPL-003, a Xylanase-Producing Bacterium Isolated from Soil Found in Forest Residue.</title>
        <authorList>
            <person name="Shin S.H."/>
            <person name="Kim S."/>
            <person name="Kim J.Y."/>
            <person name="Song H.Y."/>
            <person name="Cho S.J."/>
            <person name="Kim D.R."/>
            <person name="Lee K.I."/>
            <person name="Lim H.K."/>
            <person name="Park N.J."/>
            <person name="Hwang I.T."/>
            <person name="Yang K.S."/>
        </authorList>
    </citation>
    <scope>NUCLEOTIDE SEQUENCE [LARGE SCALE GENOMIC DNA]</scope>
    <source>
        <strain evidence="5 6">HPL-003</strain>
    </source>
</reference>
<protein>
    <submittedName>
        <fullName evidence="5">L-arabinose isomerase</fullName>
        <ecNumber evidence="5">5.3.1.4</ecNumber>
    </submittedName>
</protein>
<dbReference type="InterPro" id="IPR004216">
    <property type="entry name" value="Fuc/Ara_isomerase_C"/>
</dbReference>
<keyword evidence="2 5" id="KW-0413">Isomerase</keyword>
<evidence type="ECO:0000313" key="6">
    <source>
        <dbReference type="Proteomes" id="UP000005876"/>
    </source>
</evidence>